<sequence length="158" mass="17739">MTIPRLELRTALRLLRTICNELGISIHLCCVWSDSRIALHWIESTESTGNSVVDSYVQQIQEHVPCGIWQHVPSSDNPADVASRGVALDKLAAQQWWLGGPPWLAKSSSAWPASRDERDQPLVQPMSDQCLQLKATDCFGRSLPSLFSDLNRLLRFMV</sequence>
<proteinExistence type="predicted"/>
<comment type="caution">
    <text evidence="1">The sequence shown here is derived from an EMBL/GenBank/DDBJ whole genome shotgun (WGS) entry which is preliminary data.</text>
</comment>
<gene>
    <name evidence="1" type="ORF">TKK_013055</name>
</gene>
<name>A0ABD2WHC2_9HYME</name>
<dbReference type="AlphaFoldDB" id="A0ABD2WHC2"/>
<evidence type="ECO:0000313" key="1">
    <source>
        <dbReference type="EMBL" id="KAL3392222.1"/>
    </source>
</evidence>
<dbReference type="Proteomes" id="UP001627154">
    <property type="component" value="Unassembled WGS sequence"/>
</dbReference>
<protein>
    <recommendedName>
        <fullName evidence="3">RNase H type-1 domain-containing protein</fullName>
    </recommendedName>
</protein>
<evidence type="ECO:0008006" key="3">
    <source>
        <dbReference type="Google" id="ProtNLM"/>
    </source>
</evidence>
<dbReference type="PANTHER" id="PTHR47331">
    <property type="entry name" value="PHD-TYPE DOMAIN-CONTAINING PROTEIN"/>
    <property type="match status" value="1"/>
</dbReference>
<accession>A0ABD2WHC2</accession>
<reference evidence="1 2" key="1">
    <citation type="journal article" date="2024" name="bioRxiv">
        <title>A reference genome for Trichogramma kaykai: A tiny desert-dwelling parasitoid wasp with competing sex-ratio distorters.</title>
        <authorList>
            <person name="Culotta J."/>
            <person name="Lindsey A.R."/>
        </authorList>
    </citation>
    <scope>NUCLEOTIDE SEQUENCE [LARGE SCALE GENOMIC DNA]</scope>
    <source>
        <strain evidence="1 2">KSX58</strain>
    </source>
</reference>
<dbReference type="EMBL" id="JBJJXI010000106">
    <property type="protein sequence ID" value="KAL3392222.1"/>
    <property type="molecule type" value="Genomic_DNA"/>
</dbReference>
<keyword evidence="2" id="KW-1185">Reference proteome</keyword>
<organism evidence="1 2">
    <name type="scientific">Trichogramma kaykai</name>
    <dbReference type="NCBI Taxonomy" id="54128"/>
    <lineage>
        <taxon>Eukaryota</taxon>
        <taxon>Metazoa</taxon>
        <taxon>Ecdysozoa</taxon>
        <taxon>Arthropoda</taxon>
        <taxon>Hexapoda</taxon>
        <taxon>Insecta</taxon>
        <taxon>Pterygota</taxon>
        <taxon>Neoptera</taxon>
        <taxon>Endopterygota</taxon>
        <taxon>Hymenoptera</taxon>
        <taxon>Apocrita</taxon>
        <taxon>Proctotrupomorpha</taxon>
        <taxon>Chalcidoidea</taxon>
        <taxon>Trichogrammatidae</taxon>
        <taxon>Trichogramma</taxon>
    </lineage>
</organism>
<evidence type="ECO:0000313" key="2">
    <source>
        <dbReference type="Proteomes" id="UP001627154"/>
    </source>
</evidence>